<dbReference type="InParanoid" id="T1FJ77"/>
<gene>
    <name evidence="3" type="primary">20208876</name>
    <name evidence="2" type="ORF">HELRODRAFT_183150</name>
</gene>
<keyword evidence="1" id="KW-0472">Membrane</keyword>
<dbReference type="OrthoDB" id="6153491at2759"/>
<organism evidence="3 4">
    <name type="scientific">Helobdella robusta</name>
    <name type="common">Californian leech</name>
    <dbReference type="NCBI Taxonomy" id="6412"/>
    <lineage>
        <taxon>Eukaryota</taxon>
        <taxon>Metazoa</taxon>
        <taxon>Spiralia</taxon>
        <taxon>Lophotrochozoa</taxon>
        <taxon>Annelida</taxon>
        <taxon>Clitellata</taxon>
        <taxon>Hirudinea</taxon>
        <taxon>Rhynchobdellida</taxon>
        <taxon>Glossiphoniidae</taxon>
        <taxon>Helobdella</taxon>
    </lineage>
</organism>
<dbReference type="GeneID" id="20208876"/>
<name>T1FJ77_HELRO</name>
<dbReference type="EMBL" id="KB095813">
    <property type="protein sequence ID" value="ESO11457.1"/>
    <property type="molecule type" value="Genomic_DNA"/>
</dbReference>
<dbReference type="eggNOG" id="ENOG502T1YC">
    <property type="taxonomic scope" value="Eukaryota"/>
</dbReference>
<dbReference type="KEGG" id="hro:HELRODRAFT_183150"/>
<dbReference type="Proteomes" id="UP000015101">
    <property type="component" value="Unassembled WGS sequence"/>
</dbReference>
<dbReference type="EMBL" id="AMQM01008610">
    <property type="status" value="NOT_ANNOTATED_CDS"/>
    <property type="molecule type" value="Genomic_DNA"/>
</dbReference>
<keyword evidence="4" id="KW-1185">Reference proteome</keyword>
<reference evidence="2 4" key="2">
    <citation type="journal article" date="2013" name="Nature">
        <title>Insights into bilaterian evolution from three spiralian genomes.</title>
        <authorList>
            <person name="Simakov O."/>
            <person name="Marletaz F."/>
            <person name="Cho S.J."/>
            <person name="Edsinger-Gonzales E."/>
            <person name="Havlak P."/>
            <person name="Hellsten U."/>
            <person name="Kuo D.H."/>
            <person name="Larsson T."/>
            <person name="Lv J."/>
            <person name="Arendt D."/>
            <person name="Savage R."/>
            <person name="Osoegawa K."/>
            <person name="de Jong P."/>
            <person name="Grimwood J."/>
            <person name="Chapman J.A."/>
            <person name="Shapiro H."/>
            <person name="Aerts A."/>
            <person name="Otillar R.P."/>
            <person name="Terry A.Y."/>
            <person name="Boore J.L."/>
            <person name="Grigoriev I.V."/>
            <person name="Lindberg D.R."/>
            <person name="Seaver E.C."/>
            <person name="Weisblat D.A."/>
            <person name="Putnam N.H."/>
            <person name="Rokhsar D.S."/>
        </authorList>
    </citation>
    <scope>NUCLEOTIDE SEQUENCE</scope>
</reference>
<dbReference type="RefSeq" id="XP_009010438.1">
    <property type="nucleotide sequence ID" value="XM_009012190.1"/>
</dbReference>
<accession>T1FJ77</accession>
<evidence type="ECO:0000313" key="4">
    <source>
        <dbReference type="Proteomes" id="UP000015101"/>
    </source>
</evidence>
<dbReference type="EnsemblMetazoa" id="HelroT183150">
    <property type="protein sequence ID" value="HelroP183150"/>
    <property type="gene ID" value="HelroG183150"/>
</dbReference>
<dbReference type="CTD" id="20208876"/>
<evidence type="ECO:0000313" key="3">
    <source>
        <dbReference type="EnsemblMetazoa" id="HelroP183150"/>
    </source>
</evidence>
<feature type="transmembrane region" description="Helical" evidence="1">
    <location>
        <begin position="81"/>
        <end position="101"/>
    </location>
</feature>
<dbReference type="HOGENOM" id="CLU_2148506_0_0_1"/>
<sequence length="112" mass="13035">MKLLQVENAYQVAMLEIIDRMISDHLRNRFEALYNVNNMFGFLSADLNIEEFNFEIESCKHHALTVDKNYETYPELSEGEYLGICITVGVIMIVILSMVDVKLRNYKGYIMS</sequence>
<keyword evidence="1" id="KW-0812">Transmembrane</keyword>
<proteinExistence type="predicted"/>
<reference evidence="3" key="3">
    <citation type="submission" date="2015-06" db="UniProtKB">
        <authorList>
            <consortium name="EnsemblMetazoa"/>
        </authorList>
    </citation>
    <scope>IDENTIFICATION</scope>
</reference>
<reference evidence="4" key="1">
    <citation type="submission" date="2012-12" db="EMBL/GenBank/DDBJ databases">
        <authorList>
            <person name="Hellsten U."/>
            <person name="Grimwood J."/>
            <person name="Chapman J.A."/>
            <person name="Shapiro H."/>
            <person name="Aerts A."/>
            <person name="Otillar R.P."/>
            <person name="Terry A.Y."/>
            <person name="Boore J.L."/>
            <person name="Simakov O."/>
            <person name="Marletaz F."/>
            <person name="Cho S.-J."/>
            <person name="Edsinger-Gonzales E."/>
            <person name="Havlak P."/>
            <person name="Kuo D.-H."/>
            <person name="Larsson T."/>
            <person name="Lv J."/>
            <person name="Arendt D."/>
            <person name="Savage R."/>
            <person name="Osoegawa K."/>
            <person name="de Jong P."/>
            <person name="Lindberg D.R."/>
            <person name="Seaver E.C."/>
            <person name="Weisblat D.A."/>
            <person name="Putnam N.H."/>
            <person name="Grigoriev I.V."/>
            <person name="Rokhsar D.S."/>
        </authorList>
    </citation>
    <scope>NUCLEOTIDE SEQUENCE</scope>
</reference>
<dbReference type="AlphaFoldDB" id="T1FJ77"/>
<protein>
    <submittedName>
        <fullName evidence="2 3">Uncharacterized protein</fullName>
    </submittedName>
</protein>
<evidence type="ECO:0000313" key="2">
    <source>
        <dbReference type="EMBL" id="ESO11457.1"/>
    </source>
</evidence>
<evidence type="ECO:0000256" key="1">
    <source>
        <dbReference type="SAM" id="Phobius"/>
    </source>
</evidence>
<keyword evidence="1" id="KW-1133">Transmembrane helix</keyword>